<dbReference type="EC" id="4.1.1.36" evidence="3"/>
<dbReference type="GO" id="GO:0004632">
    <property type="term" value="F:phosphopantothenate--cysteine ligase activity"/>
    <property type="evidence" value="ECO:0007669"/>
    <property type="project" value="UniProtKB-UniRule"/>
</dbReference>
<evidence type="ECO:0000259" key="6">
    <source>
        <dbReference type="Pfam" id="PF02441"/>
    </source>
</evidence>
<dbReference type="GO" id="GO:0004633">
    <property type="term" value="F:phosphopantothenoylcysteine decarboxylase activity"/>
    <property type="evidence" value="ECO:0007669"/>
    <property type="project" value="UniProtKB-UniRule"/>
</dbReference>
<evidence type="ECO:0000256" key="4">
    <source>
        <dbReference type="RuleBase" id="RU364078"/>
    </source>
</evidence>
<dbReference type="GO" id="GO:0010181">
    <property type="term" value="F:FMN binding"/>
    <property type="evidence" value="ECO:0007669"/>
    <property type="project" value="UniProtKB-UniRule"/>
</dbReference>
<dbReference type="GO" id="GO:0071513">
    <property type="term" value="C:phosphopantothenoylcysteine decarboxylase complex"/>
    <property type="evidence" value="ECO:0007669"/>
    <property type="project" value="TreeGrafter"/>
</dbReference>
<dbReference type="SUPFAM" id="SSF52507">
    <property type="entry name" value="Homo-oligomeric flavin-containing Cys decarboxylases, HFCD"/>
    <property type="match status" value="1"/>
</dbReference>
<dbReference type="Pfam" id="PF02441">
    <property type="entry name" value="Flavoprotein"/>
    <property type="match status" value="1"/>
</dbReference>
<protein>
    <recommendedName>
        <fullName evidence="3">Coenzyme A biosynthesis bifunctional protein CoaBC</fullName>
    </recommendedName>
    <alternativeName>
        <fullName evidence="3">DNA/pantothenate metabolism flavoprotein</fullName>
    </alternativeName>
    <alternativeName>
        <fullName evidence="3">Phosphopantothenoylcysteine synthetase/decarboxylase</fullName>
        <shortName evidence="3">PPCS-PPCDC</shortName>
    </alternativeName>
    <domain>
        <recommendedName>
            <fullName evidence="3">Phosphopantothenoylcysteine decarboxylase</fullName>
            <shortName evidence="3">PPC decarboxylase</shortName>
            <shortName evidence="3">PPC-DC</shortName>
            <ecNumber evidence="3">4.1.1.36</ecNumber>
        </recommendedName>
        <alternativeName>
            <fullName evidence="3">CoaC</fullName>
        </alternativeName>
    </domain>
    <domain>
        <recommendedName>
            <fullName evidence="3">Phosphopantothenate--cysteine ligase</fullName>
            <ecNumber evidence="3">6.3.2.5</ecNumber>
        </recommendedName>
        <alternativeName>
            <fullName evidence="3">CoaB</fullName>
        </alternativeName>
        <alternativeName>
            <fullName evidence="3">Phosphopantothenoylcysteine synthetase</fullName>
            <shortName evidence="3">PPC synthetase</shortName>
            <shortName evidence="3">PPC-S</shortName>
        </alternativeName>
    </domain>
</protein>
<comment type="cofactor">
    <cofactor evidence="3">
        <name>FMN</name>
        <dbReference type="ChEBI" id="CHEBI:58210"/>
    </cofactor>
    <text evidence="3">Binds 1 FMN per subunit.</text>
</comment>
<keyword evidence="3" id="KW-0479">Metal-binding</keyword>
<dbReference type="EC" id="6.3.2.5" evidence="3"/>
<feature type="binding site" evidence="3">
    <location>
        <position position="385"/>
    </location>
    <ligand>
        <name>CTP</name>
        <dbReference type="ChEBI" id="CHEBI:37563"/>
    </ligand>
</feature>
<comment type="catalytic activity">
    <reaction evidence="3 4">
        <text>(R)-4'-phosphopantothenate + L-cysteine + CTP = N-[(R)-4-phosphopantothenoyl]-L-cysteine + CMP + diphosphate + H(+)</text>
        <dbReference type="Rhea" id="RHEA:19397"/>
        <dbReference type="ChEBI" id="CHEBI:10986"/>
        <dbReference type="ChEBI" id="CHEBI:15378"/>
        <dbReference type="ChEBI" id="CHEBI:33019"/>
        <dbReference type="ChEBI" id="CHEBI:35235"/>
        <dbReference type="ChEBI" id="CHEBI:37563"/>
        <dbReference type="ChEBI" id="CHEBI:59458"/>
        <dbReference type="ChEBI" id="CHEBI:60377"/>
        <dbReference type="EC" id="6.3.2.5"/>
    </reaction>
</comment>
<feature type="region of interest" description="Phosphopantothenate--cysteine ligase" evidence="3">
    <location>
        <begin position="217"/>
        <end position="457"/>
    </location>
</feature>
<feature type="region of interest" description="Phosphopantothenoylcysteine decarboxylase" evidence="3">
    <location>
        <begin position="1"/>
        <end position="216"/>
    </location>
</feature>
<comment type="catalytic activity">
    <reaction evidence="3 4">
        <text>N-[(R)-4-phosphopantothenoyl]-L-cysteine + H(+) = (R)-4'-phosphopantetheine + CO2</text>
        <dbReference type="Rhea" id="RHEA:16793"/>
        <dbReference type="ChEBI" id="CHEBI:15378"/>
        <dbReference type="ChEBI" id="CHEBI:16526"/>
        <dbReference type="ChEBI" id="CHEBI:59458"/>
        <dbReference type="ChEBI" id="CHEBI:61723"/>
        <dbReference type="EC" id="4.1.1.36"/>
    </reaction>
</comment>
<comment type="similarity">
    <text evidence="3 4">In the N-terminal section; belongs to the HFCD (homo-oligomeric flavin containing Cys decarboxylase) superfamily.</text>
</comment>
<comment type="pathway">
    <text evidence="3 4">Cofactor biosynthesis; coenzyme A biosynthesis; CoA from (R)-pantothenate: step 2/5.</text>
</comment>
<dbReference type="HAMAP" id="MF_02225">
    <property type="entry name" value="CoaBC"/>
    <property type="match status" value="1"/>
</dbReference>
<evidence type="ECO:0000256" key="2">
    <source>
        <dbReference type="ARBA" id="ARBA00023239"/>
    </source>
</evidence>
<dbReference type="InterPro" id="IPR005252">
    <property type="entry name" value="CoaBC"/>
</dbReference>
<comment type="caution">
    <text evidence="3">Lacks conserved residue(s) required for the propagation of feature annotation.</text>
</comment>
<dbReference type="GO" id="GO:0015937">
    <property type="term" value="P:coenzyme A biosynthetic process"/>
    <property type="evidence" value="ECO:0007669"/>
    <property type="project" value="UniProtKB-UniRule"/>
</dbReference>
<dbReference type="RefSeq" id="WP_005672257.1">
    <property type="nucleotide sequence ID" value="NZ_CP146288.1"/>
</dbReference>
<evidence type="ECO:0000256" key="1">
    <source>
        <dbReference type="ARBA" id="ARBA00022793"/>
    </source>
</evidence>
<comment type="similarity">
    <text evidence="3 4">In the C-terminal section; belongs to the PPC synthetase family.</text>
</comment>
<keyword evidence="3 4" id="KW-0436">Ligase</keyword>
<dbReference type="GO" id="GO:0046872">
    <property type="term" value="F:metal ion binding"/>
    <property type="evidence" value="ECO:0007669"/>
    <property type="project" value="UniProtKB-KW"/>
</dbReference>
<dbReference type="Gene3D" id="3.40.50.10300">
    <property type="entry name" value="CoaB-like"/>
    <property type="match status" value="1"/>
</dbReference>
<dbReference type="STRING" id="887898.HMPREF0551_0357"/>
<organism evidence="8 9">
    <name type="scientific">Lautropia mirabilis ATCC 51599</name>
    <dbReference type="NCBI Taxonomy" id="887898"/>
    <lineage>
        <taxon>Bacteria</taxon>
        <taxon>Pseudomonadati</taxon>
        <taxon>Pseudomonadota</taxon>
        <taxon>Betaproteobacteria</taxon>
        <taxon>Burkholderiales</taxon>
        <taxon>Burkholderiaceae</taxon>
        <taxon>Lautropia</taxon>
    </lineage>
</organism>
<proteinExistence type="inferred from homology"/>
<feature type="binding site" evidence="3">
    <location>
        <position position="403"/>
    </location>
    <ligand>
        <name>CTP</name>
        <dbReference type="ChEBI" id="CHEBI:37563"/>
    </ligand>
</feature>
<evidence type="ECO:0000256" key="5">
    <source>
        <dbReference type="SAM" id="MobiDB-lite"/>
    </source>
</evidence>
<comment type="cofactor">
    <cofactor evidence="3">
        <name>Mg(2+)</name>
        <dbReference type="ChEBI" id="CHEBI:18420"/>
    </cofactor>
</comment>
<comment type="pathway">
    <text evidence="3 4">Cofactor biosynthesis; coenzyme A biosynthesis; CoA from (R)-pantothenate: step 3/5.</text>
</comment>
<sequence length="457" mass="48178">MNTPAYTPPATHDTWPPATPDEKSLPPAPLAGRRLVLGVTGGVAAYKAAQLVRDLGRAGAQVQVVMTEAATRFVGAVTFQALSGNPVYTDAFDARIDDNMPHIELSRQADAILVAPATADFIAKLAHGHCDDLLSTLCVARDIPLLVAPAMNRQMWQNPATQRNINQLRADGIGVLGPDAGEQACGEVGAGRMLEPLDLIEELNAFFTPKRLQGKRILLTAGPTYEAIDPVRGITNQSSGKMGYALAQACRRAGASVTLVSGPTQLPRPAGVRFIGVQSARQMLDAVTAELDLAASTISIDCFIAVAAVADWRPAQEATQKIKKPSAQPPLIEPHAPVADGLDASAQPGTEGTPAAGVPSIPLVENPDILATVARRHDAPYCVGFAAETENLVQHATEKRLRKGVPLLVANLGPATFNQDHNTLLLVDEAGHHPLPSGSKTALARQLVEELAQRLPA</sequence>
<dbReference type="Gene3D" id="3.40.50.1950">
    <property type="entry name" value="Flavin prenyltransferase-like"/>
    <property type="match status" value="1"/>
</dbReference>
<evidence type="ECO:0000259" key="7">
    <source>
        <dbReference type="Pfam" id="PF04127"/>
    </source>
</evidence>
<reference evidence="8 9" key="1">
    <citation type="submission" date="2010-12" db="EMBL/GenBank/DDBJ databases">
        <authorList>
            <person name="Muzny D."/>
            <person name="Qin X."/>
            <person name="Deng J."/>
            <person name="Jiang H."/>
            <person name="Liu Y."/>
            <person name="Qu J."/>
            <person name="Song X.-Z."/>
            <person name="Zhang L."/>
            <person name="Thornton R."/>
            <person name="Coyle M."/>
            <person name="Francisco L."/>
            <person name="Jackson L."/>
            <person name="Javaid M."/>
            <person name="Korchina V."/>
            <person name="Kovar C."/>
            <person name="Mata R."/>
            <person name="Mathew T."/>
            <person name="Ngo R."/>
            <person name="Nguyen L."/>
            <person name="Nguyen N."/>
            <person name="Okwuonu G."/>
            <person name="Ongeri F."/>
            <person name="Pham C."/>
            <person name="Simmons D."/>
            <person name="Wilczek-Boney K."/>
            <person name="Hale W."/>
            <person name="Jakkamsetti A."/>
            <person name="Pham P."/>
            <person name="Ruth R."/>
            <person name="San Lucas F."/>
            <person name="Warren J."/>
            <person name="Zhang J."/>
            <person name="Zhao Z."/>
            <person name="Zhou C."/>
            <person name="Zhu D."/>
            <person name="Lee S."/>
            <person name="Bess C."/>
            <person name="Blankenburg K."/>
            <person name="Forbes L."/>
            <person name="Fu Q."/>
            <person name="Gubbala S."/>
            <person name="Hirani K."/>
            <person name="Jayaseelan J.C."/>
            <person name="Lara F."/>
            <person name="Munidasa M."/>
            <person name="Palculict T."/>
            <person name="Patil S."/>
            <person name="Pu L.-L."/>
            <person name="Saada N."/>
            <person name="Tang L."/>
            <person name="Weissenberger G."/>
            <person name="Zhu Y."/>
            <person name="Hemphill L."/>
            <person name="Shang Y."/>
            <person name="Youmans B."/>
            <person name="Ayvaz T."/>
            <person name="Ross M."/>
            <person name="Santibanez J."/>
            <person name="Aqrawi P."/>
            <person name="Gross S."/>
            <person name="Joshi V."/>
            <person name="Fowler G."/>
            <person name="Nazareth L."/>
            <person name="Reid J."/>
            <person name="Worley K."/>
            <person name="Petrosino J."/>
            <person name="Highlander S."/>
            <person name="Gibbs R."/>
        </authorList>
    </citation>
    <scope>NUCLEOTIDE SEQUENCE [LARGE SCALE GENOMIC DNA]</scope>
    <source>
        <strain evidence="8 9">ATCC 51599</strain>
    </source>
</reference>
<dbReference type="SUPFAM" id="SSF102645">
    <property type="entry name" value="CoaB-like"/>
    <property type="match status" value="1"/>
</dbReference>
<keyword evidence="3" id="KW-0460">Magnesium</keyword>
<feature type="domain" description="DNA/pantothenate metabolism flavoprotein C-terminal" evidence="7">
    <location>
        <begin position="359"/>
        <end position="453"/>
    </location>
</feature>
<keyword evidence="3 4" id="KW-0285">Flavoprotein</keyword>
<evidence type="ECO:0000256" key="3">
    <source>
        <dbReference type="HAMAP-Rule" id="MF_02225"/>
    </source>
</evidence>
<gene>
    <name evidence="3 8" type="primary">coaBC</name>
    <name evidence="8" type="ORF">HMPREF0551_0357</name>
</gene>
<comment type="function">
    <text evidence="4">Catalyzes two steps in the biosynthesis of coenzyme A. In the first step cysteine is conjugated to 4'-phosphopantothenate to form 4-phosphopantothenoylcysteine, in the latter compound is decarboxylated to form 4'-phosphopantotheine.</text>
</comment>
<feature type="binding site" evidence="3">
    <location>
        <position position="311"/>
    </location>
    <ligand>
        <name>CTP</name>
        <dbReference type="ChEBI" id="CHEBI:37563"/>
    </ligand>
</feature>
<dbReference type="UniPathway" id="UPA00241">
    <property type="reaction ID" value="UER00353"/>
</dbReference>
<dbReference type="InterPro" id="IPR035929">
    <property type="entry name" value="CoaB-like_sf"/>
</dbReference>
<feature type="domain" description="DNA/pantothenate metabolism flavoprotein C-terminal" evidence="7">
    <location>
        <begin position="212"/>
        <end position="328"/>
    </location>
</feature>
<feature type="region of interest" description="Disordered" evidence="5">
    <location>
        <begin position="1"/>
        <end position="27"/>
    </location>
</feature>
<evidence type="ECO:0000313" key="9">
    <source>
        <dbReference type="Proteomes" id="UP000011021"/>
    </source>
</evidence>
<keyword evidence="9" id="KW-1185">Reference proteome</keyword>
<feature type="binding site" evidence="3">
    <location>
        <position position="399"/>
    </location>
    <ligand>
        <name>CTP</name>
        <dbReference type="ChEBI" id="CHEBI:37563"/>
    </ligand>
</feature>
<feature type="binding site" evidence="3">
    <location>
        <position position="321"/>
    </location>
    <ligand>
        <name>CTP</name>
        <dbReference type="ChEBI" id="CHEBI:37563"/>
    </ligand>
</feature>
<dbReference type="InterPro" id="IPR003382">
    <property type="entry name" value="Flavoprotein"/>
</dbReference>
<dbReference type="EMBL" id="AEQP01000001">
    <property type="protein sequence ID" value="EFV96174.1"/>
    <property type="molecule type" value="Genomic_DNA"/>
</dbReference>
<keyword evidence="3" id="KW-0511">Multifunctional enzyme</keyword>
<dbReference type="PANTHER" id="PTHR14359:SF6">
    <property type="entry name" value="PHOSPHOPANTOTHENOYLCYSTEINE DECARBOXYLASE"/>
    <property type="match status" value="1"/>
</dbReference>
<evidence type="ECO:0000313" key="8">
    <source>
        <dbReference type="EMBL" id="EFV96174.1"/>
    </source>
</evidence>
<keyword evidence="1 3" id="KW-0210">Decarboxylase</keyword>
<dbReference type="HOGENOM" id="CLU_033319_0_1_4"/>
<accession>E7RTT8</accession>
<dbReference type="NCBIfam" id="TIGR00521">
    <property type="entry name" value="coaBC_dfp"/>
    <property type="match status" value="1"/>
</dbReference>
<dbReference type="PANTHER" id="PTHR14359">
    <property type="entry name" value="HOMO-OLIGOMERIC FLAVIN CONTAINING CYS DECARBOXYLASE FAMILY"/>
    <property type="match status" value="1"/>
</dbReference>
<dbReference type="AlphaFoldDB" id="E7RTT8"/>
<dbReference type="InterPro" id="IPR036551">
    <property type="entry name" value="Flavin_trans-like"/>
</dbReference>
<dbReference type="Proteomes" id="UP000011021">
    <property type="component" value="Unassembled WGS sequence"/>
</dbReference>
<feature type="domain" description="Flavoprotein" evidence="6">
    <location>
        <begin position="34"/>
        <end position="202"/>
    </location>
</feature>
<dbReference type="GO" id="GO:0015941">
    <property type="term" value="P:pantothenate catabolic process"/>
    <property type="evidence" value="ECO:0007669"/>
    <property type="project" value="InterPro"/>
</dbReference>
<keyword evidence="2 3" id="KW-0456">Lyase</keyword>
<comment type="function">
    <text evidence="3">Catalyzes two sequential steps in the biosynthesis of coenzyme A. In the first step cysteine is conjugated to 4'-phosphopantothenate to form 4-phosphopantothenoylcysteine. In the second step the latter compound is decarboxylated to form 4'-phosphopantotheine.</text>
</comment>
<keyword evidence="3 4" id="KW-0288">FMN</keyword>
<feature type="binding site" evidence="3">
    <location>
        <begin position="367"/>
        <end position="370"/>
    </location>
    <ligand>
        <name>CTP</name>
        <dbReference type="ChEBI" id="CHEBI:37563"/>
    </ligand>
</feature>
<dbReference type="eggNOG" id="COG0452">
    <property type="taxonomic scope" value="Bacteria"/>
</dbReference>
<dbReference type="Pfam" id="PF04127">
    <property type="entry name" value="DFP"/>
    <property type="match status" value="2"/>
</dbReference>
<feature type="active site" description="Proton donor" evidence="3">
    <location>
        <position position="185"/>
    </location>
</feature>
<comment type="caution">
    <text evidence="8">The sequence shown here is derived from an EMBL/GenBank/DDBJ whole genome shotgun (WGS) entry which is preliminary data.</text>
</comment>
<name>E7RTT8_9BURK</name>
<dbReference type="InterPro" id="IPR007085">
    <property type="entry name" value="DNA/pantothenate-metab_flavo_C"/>
</dbReference>
<feature type="region of interest" description="Disordered" evidence="5">
    <location>
        <begin position="320"/>
        <end position="360"/>
    </location>
</feature>